<evidence type="ECO:0000256" key="3">
    <source>
        <dbReference type="ARBA" id="ARBA00022801"/>
    </source>
</evidence>
<dbReference type="Gene3D" id="3.40.710.10">
    <property type="entry name" value="DD-peptidase/beta-lactamase superfamily"/>
    <property type="match status" value="1"/>
</dbReference>
<evidence type="ECO:0000256" key="7">
    <source>
        <dbReference type="PIRSR" id="PIRSR618044-1"/>
    </source>
</evidence>
<gene>
    <name evidence="12" type="ORF">EV666_11191</name>
</gene>
<dbReference type="RefSeq" id="WP_245514402.1">
    <property type="nucleotide sequence ID" value="NZ_JBHUNN010000002.1"/>
</dbReference>
<sequence length="467" mass="48521">MRRLQRPALRSGQPPAVWARLRRGGALLLVALAALLGAALAPAAAGPALVADLDSGRVLYARQATDPWYPASVTKLMTAYLTLHALRSGQLRPDSPLTVSARAAAVIPSKMGFKPGVEVTVDNALKMMLVKSANDMAVVLAEGVGGSVENFAGMMNQAAEELGMGQSHFVNPNGLPDPGNRTSARDLAVLARTMLRQFPEYAHYFSIEAVQLGKRVFKNTNGLVGRYPGVTGMKTGFICSSGFNVVATAARGNRRLLVVVLGAHSGVERTLIAASLFDRGFADSGWGGPGTLDTLPLPTSAAPPDMRDSICGAGRGARGEEEAENAPQNASPLFALFKGGASDWEAPVAGRTLPPRAALAAIPVYVGRYPGAPATAVAAHRGRAQKGETASAYAADEETSPGAKALQKVKRPAARRNASAQKAPAETKQKAGKTEPGAKSQGKKAADKKAPAKKPAGKNRNASNNDG</sequence>
<dbReference type="GO" id="GO:0009252">
    <property type="term" value="P:peptidoglycan biosynthetic process"/>
    <property type="evidence" value="ECO:0007669"/>
    <property type="project" value="UniProtKB-KW"/>
</dbReference>
<evidence type="ECO:0000256" key="10">
    <source>
        <dbReference type="SAM" id="MobiDB-lite"/>
    </source>
</evidence>
<evidence type="ECO:0000256" key="2">
    <source>
        <dbReference type="ARBA" id="ARBA00022729"/>
    </source>
</evidence>
<dbReference type="AlphaFoldDB" id="A0A4R2GQ54"/>
<dbReference type="InterPro" id="IPR018044">
    <property type="entry name" value="Peptidase_S11"/>
</dbReference>
<evidence type="ECO:0000256" key="1">
    <source>
        <dbReference type="ARBA" id="ARBA00007164"/>
    </source>
</evidence>
<keyword evidence="12" id="KW-0121">Carboxypeptidase</keyword>
<evidence type="ECO:0000313" key="12">
    <source>
        <dbReference type="EMBL" id="TCO11816.1"/>
    </source>
</evidence>
<dbReference type="Pfam" id="PF00768">
    <property type="entry name" value="Peptidase_S11"/>
    <property type="match status" value="1"/>
</dbReference>
<dbReference type="GO" id="GO:0071555">
    <property type="term" value="P:cell wall organization"/>
    <property type="evidence" value="ECO:0007669"/>
    <property type="project" value="UniProtKB-KW"/>
</dbReference>
<dbReference type="SUPFAM" id="SSF56601">
    <property type="entry name" value="beta-lactamase/transpeptidase-like"/>
    <property type="match status" value="1"/>
</dbReference>
<reference evidence="12 13" key="1">
    <citation type="submission" date="2019-03" db="EMBL/GenBank/DDBJ databases">
        <title>Genomic Encyclopedia of Type Strains, Phase IV (KMG-IV): sequencing the most valuable type-strain genomes for metagenomic binning, comparative biology and taxonomic classification.</title>
        <authorList>
            <person name="Goeker M."/>
        </authorList>
    </citation>
    <scope>NUCLEOTIDE SEQUENCE [LARGE SCALE GENOMIC DNA]</scope>
    <source>
        <strain evidence="12 13">DSM 22958</strain>
    </source>
</reference>
<evidence type="ECO:0000256" key="5">
    <source>
        <dbReference type="ARBA" id="ARBA00022984"/>
    </source>
</evidence>
<feature type="binding site" evidence="8">
    <location>
        <position position="234"/>
    </location>
    <ligand>
        <name>substrate</name>
    </ligand>
</feature>
<evidence type="ECO:0000259" key="11">
    <source>
        <dbReference type="Pfam" id="PF00768"/>
    </source>
</evidence>
<dbReference type="PANTHER" id="PTHR21581:SF6">
    <property type="entry name" value="TRAFFICKING PROTEIN PARTICLE COMPLEX SUBUNIT 12"/>
    <property type="match status" value="1"/>
</dbReference>
<dbReference type="InterPro" id="IPR001967">
    <property type="entry name" value="Peptidase_S11_N"/>
</dbReference>
<dbReference type="EMBL" id="SLWL01000011">
    <property type="protein sequence ID" value="TCO11816.1"/>
    <property type="molecule type" value="Genomic_DNA"/>
</dbReference>
<keyword evidence="2" id="KW-0732">Signal</keyword>
<dbReference type="GO" id="GO:0008360">
    <property type="term" value="P:regulation of cell shape"/>
    <property type="evidence" value="ECO:0007669"/>
    <property type="project" value="UniProtKB-KW"/>
</dbReference>
<evidence type="ECO:0000313" key="13">
    <source>
        <dbReference type="Proteomes" id="UP000294881"/>
    </source>
</evidence>
<feature type="active site" description="Proton acceptor" evidence="7">
    <location>
        <position position="75"/>
    </location>
</feature>
<keyword evidence="4" id="KW-0133">Cell shape</keyword>
<evidence type="ECO:0000256" key="6">
    <source>
        <dbReference type="ARBA" id="ARBA00023316"/>
    </source>
</evidence>
<evidence type="ECO:0000256" key="9">
    <source>
        <dbReference type="RuleBase" id="RU004016"/>
    </source>
</evidence>
<feature type="active site" evidence="7">
    <location>
        <position position="132"/>
    </location>
</feature>
<dbReference type="InterPro" id="IPR012338">
    <property type="entry name" value="Beta-lactam/transpept-like"/>
</dbReference>
<proteinExistence type="inferred from homology"/>
<organism evidence="12 13">
    <name type="scientific">Camelimonas lactis</name>
    <dbReference type="NCBI Taxonomy" id="659006"/>
    <lineage>
        <taxon>Bacteria</taxon>
        <taxon>Pseudomonadati</taxon>
        <taxon>Pseudomonadota</taxon>
        <taxon>Alphaproteobacteria</taxon>
        <taxon>Hyphomicrobiales</taxon>
        <taxon>Chelatococcaceae</taxon>
        <taxon>Camelimonas</taxon>
    </lineage>
</organism>
<keyword evidence="5" id="KW-0573">Peptidoglycan synthesis</keyword>
<comment type="similarity">
    <text evidence="1 9">Belongs to the peptidase S11 family.</text>
</comment>
<dbReference type="PRINTS" id="PR00725">
    <property type="entry name" value="DADACBPTASE1"/>
</dbReference>
<keyword evidence="6" id="KW-0961">Cell wall biogenesis/degradation</keyword>
<dbReference type="GO" id="GO:0006508">
    <property type="term" value="P:proteolysis"/>
    <property type="evidence" value="ECO:0007669"/>
    <property type="project" value="InterPro"/>
</dbReference>
<keyword evidence="3" id="KW-0378">Hydrolase</keyword>
<keyword evidence="13" id="KW-1185">Reference proteome</keyword>
<dbReference type="PANTHER" id="PTHR21581">
    <property type="entry name" value="D-ALANYL-D-ALANINE CARBOXYPEPTIDASE"/>
    <property type="match status" value="1"/>
</dbReference>
<feature type="domain" description="Peptidase S11 D-alanyl-D-alanine carboxypeptidase A N-terminal" evidence="11">
    <location>
        <begin position="43"/>
        <end position="264"/>
    </location>
</feature>
<accession>A0A4R2GQ54</accession>
<feature type="region of interest" description="Disordered" evidence="10">
    <location>
        <begin position="388"/>
        <end position="467"/>
    </location>
</feature>
<name>A0A4R2GQ54_9HYPH</name>
<comment type="caution">
    <text evidence="12">The sequence shown here is derived from an EMBL/GenBank/DDBJ whole genome shotgun (WGS) entry which is preliminary data.</text>
</comment>
<dbReference type="GO" id="GO:0009002">
    <property type="term" value="F:serine-type D-Ala-D-Ala carboxypeptidase activity"/>
    <property type="evidence" value="ECO:0007669"/>
    <property type="project" value="InterPro"/>
</dbReference>
<evidence type="ECO:0000256" key="4">
    <source>
        <dbReference type="ARBA" id="ARBA00022960"/>
    </source>
</evidence>
<evidence type="ECO:0000256" key="8">
    <source>
        <dbReference type="PIRSR" id="PIRSR618044-2"/>
    </source>
</evidence>
<dbReference type="Proteomes" id="UP000294881">
    <property type="component" value="Unassembled WGS sequence"/>
</dbReference>
<protein>
    <submittedName>
        <fullName evidence="12">D-alanyl-D-alanine carboxypeptidase</fullName>
    </submittedName>
</protein>
<feature type="active site" description="Acyl-ester intermediate" evidence="7">
    <location>
        <position position="72"/>
    </location>
</feature>
<keyword evidence="12" id="KW-0645">Protease</keyword>